<evidence type="ECO:0000313" key="2">
    <source>
        <dbReference type="EMBL" id="GEU90528.1"/>
    </source>
</evidence>
<comment type="caution">
    <text evidence="2">The sequence shown here is derived from an EMBL/GenBank/DDBJ whole genome shotgun (WGS) entry which is preliminary data.</text>
</comment>
<accession>A0A6L2NW59</accession>
<name>A0A6L2NW59_TANCI</name>
<dbReference type="AlphaFoldDB" id="A0A6L2NW59"/>
<protein>
    <submittedName>
        <fullName evidence="2">Uncharacterized protein</fullName>
    </submittedName>
</protein>
<dbReference type="EMBL" id="BKCJ010010207">
    <property type="protein sequence ID" value="GEU90528.1"/>
    <property type="molecule type" value="Genomic_DNA"/>
</dbReference>
<gene>
    <name evidence="2" type="ORF">Tci_062506</name>
</gene>
<organism evidence="2">
    <name type="scientific">Tanacetum cinerariifolium</name>
    <name type="common">Dalmatian daisy</name>
    <name type="synonym">Chrysanthemum cinerariifolium</name>
    <dbReference type="NCBI Taxonomy" id="118510"/>
    <lineage>
        <taxon>Eukaryota</taxon>
        <taxon>Viridiplantae</taxon>
        <taxon>Streptophyta</taxon>
        <taxon>Embryophyta</taxon>
        <taxon>Tracheophyta</taxon>
        <taxon>Spermatophyta</taxon>
        <taxon>Magnoliopsida</taxon>
        <taxon>eudicotyledons</taxon>
        <taxon>Gunneridae</taxon>
        <taxon>Pentapetalae</taxon>
        <taxon>asterids</taxon>
        <taxon>campanulids</taxon>
        <taxon>Asterales</taxon>
        <taxon>Asteraceae</taxon>
        <taxon>Asteroideae</taxon>
        <taxon>Anthemideae</taxon>
        <taxon>Anthemidinae</taxon>
        <taxon>Tanacetum</taxon>
    </lineage>
</organism>
<proteinExistence type="predicted"/>
<feature type="non-terminal residue" evidence="2">
    <location>
        <position position="1"/>
    </location>
</feature>
<sequence length="28" mass="3262">NHREEEDQEGNNSPEIETLTYHVLSTYG</sequence>
<feature type="region of interest" description="Disordered" evidence="1">
    <location>
        <begin position="1"/>
        <end position="28"/>
    </location>
</feature>
<reference evidence="2" key="1">
    <citation type="journal article" date="2019" name="Sci. Rep.">
        <title>Draft genome of Tanacetum cinerariifolium, the natural source of mosquito coil.</title>
        <authorList>
            <person name="Yamashiro T."/>
            <person name="Shiraishi A."/>
            <person name="Satake H."/>
            <person name="Nakayama K."/>
        </authorList>
    </citation>
    <scope>NUCLEOTIDE SEQUENCE</scope>
</reference>
<evidence type="ECO:0000256" key="1">
    <source>
        <dbReference type="SAM" id="MobiDB-lite"/>
    </source>
</evidence>